<proteinExistence type="predicted"/>
<evidence type="ECO:0000313" key="3">
    <source>
        <dbReference type="Proteomes" id="UP000479000"/>
    </source>
</evidence>
<accession>A0A6H5H999</accession>
<keyword evidence="3" id="KW-1185">Reference proteome</keyword>
<protein>
    <submittedName>
        <fullName evidence="2">Uncharacterized protein</fullName>
    </submittedName>
</protein>
<name>A0A6H5H999_9HEMI</name>
<dbReference type="Proteomes" id="UP000479000">
    <property type="component" value="Unassembled WGS sequence"/>
</dbReference>
<gene>
    <name evidence="2" type="ORF">NTEN_LOCUS18891</name>
</gene>
<dbReference type="AlphaFoldDB" id="A0A6H5H999"/>
<sequence length="117" mass="13285">MGYKARVAGYLCQFVCHWADAREVRLIRKTSVRLSLKSLQSERRSQDQTPESTGHPPSVDCQPPQMVRVLAARSATSRTFSLFQPHGRAGILALDWRRLVNLDRASFKASKATFWPK</sequence>
<reference evidence="2 3" key="1">
    <citation type="submission" date="2020-02" db="EMBL/GenBank/DDBJ databases">
        <authorList>
            <person name="Ferguson B K."/>
        </authorList>
    </citation>
    <scope>NUCLEOTIDE SEQUENCE [LARGE SCALE GENOMIC DNA]</scope>
</reference>
<feature type="region of interest" description="Disordered" evidence="1">
    <location>
        <begin position="38"/>
        <end position="62"/>
    </location>
</feature>
<evidence type="ECO:0000313" key="2">
    <source>
        <dbReference type="EMBL" id="CAB0014463.1"/>
    </source>
</evidence>
<evidence type="ECO:0000256" key="1">
    <source>
        <dbReference type="SAM" id="MobiDB-lite"/>
    </source>
</evidence>
<dbReference type="EMBL" id="CADCXU010027848">
    <property type="protein sequence ID" value="CAB0014463.1"/>
    <property type="molecule type" value="Genomic_DNA"/>
</dbReference>
<organism evidence="2 3">
    <name type="scientific">Nesidiocoris tenuis</name>
    <dbReference type="NCBI Taxonomy" id="355587"/>
    <lineage>
        <taxon>Eukaryota</taxon>
        <taxon>Metazoa</taxon>
        <taxon>Ecdysozoa</taxon>
        <taxon>Arthropoda</taxon>
        <taxon>Hexapoda</taxon>
        <taxon>Insecta</taxon>
        <taxon>Pterygota</taxon>
        <taxon>Neoptera</taxon>
        <taxon>Paraneoptera</taxon>
        <taxon>Hemiptera</taxon>
        <taxon>Heteroptera</taxon>
        <taxon>Panheteroptera</taxon>
        <taxon>Cimicomorpha</taxon>
        <taxon>Miridae</taxon>
        <taxon>Dicyphina</taxon>
        <taxon>Nesidiocoris</taxon>
    </lineage>
</organism>